<gene>
    <name evidence="1" type="ORF">B0H98_104251</name>
</gene>
<dbReference type="InterPro" id="IPR029033">
    <property type="entry name" value="His_PPase_superfam"/>
</dbReference>
<proteinExistence type="predicted"/>
<evidence type="ECO:0000313" key="1">
    <source>
        <dbReference type="EMBL" id="PRY64947.1"/>
    </source>
</evidence>
<dbReference type="EMBL" id="PVTK01000004">
    <property type="protein sequence ID" value="PRY64947.1"/>
    <property type="molecule type" value="Genomic_DNA"/>
</dbReference>
<dbReference type="Pfam" id="PF00300">
    <property type="entry name" value="His_Phos_1"/>
    <property type="match status" value="1"/>
</dbReference>
<dbReference type="RefSeq" id="WP_106374778.1">
    <property type="nucleotide sequence ID" value="NZ_PVTK01000004.1"/>
</dbReference>
<dbReference type="InterPro" id="IPR013078">
    <property type="entry name" value="His_Pase_superF_clade-1"/>
</dbReference>
<dbReference type="Gene3D" id="3.40.50.1240">
    <property type="entry name" value="Phosphoglycerate mutase-like"/>
    <property type="match status" value="1"/>
</dbReference>
<dbReference type="PANTHER" id="PTHR47821:SF2">
    <property type="entry name" value="PHOSPHOGLYCERATE MUTASE FAMILY PROTEIN"/>
    <property type="match status" value="1"/>
</dbReference>
<dbReference type="CDD" id="cd07067">
    <property type="entry name" value="HP_PGM_like"/>
    <property type="match status" value="1"/>
</dbReference>
<dbReference type="OrthoDB" id="9793115at2"/>
<accession>A0A2T0V498</accession>
<dbReference type="PIRSF" id="PIRSF000709">
    <property type="entry name" value="6PFK_2-Ptase"/>
    <property type="match status" value="1"/>
</dbReference>
<comment type="caution">
    <text evidence="1">The sequence shown here is derived from an EMBL/GenBank/DDBJ whole genome shotgun (WGS) entry which is preliminary data.</text>
</comment>
<dbReference type="SMART" id="SM00855">
    <property type="entry name" value="PGAM"/>
    <property type="match status" value="1"/>
</dbReference>
<protein>
    <submittedName>
        <fullName evidence="1">Putative phosphoglycerate mutase</fullName>
    </submittedName>
</protein>
<reference evidence="1 2" key="1">
    <citation type="submission" date="2018-03" db="EMBL/GenBank/DDBJ databases">
        <title>Genomic Encyclopedia of Type Strains, Phase III (KMG-III): the genomes of soil and plant-associated and newly described type strains.</title>
        <authorList>
            <person name="Whitman W."/>
        </authorList>
    </citation>
    <scope>NUCLEOTIDE SEQUENCE [LARGE SCALE GENOMIC DNA]</scope>
    <source>
        <strain evidence="1 2">CGMCC 1.12152</strain>
    </source>
</reference>
<dbReference type="SUPFAM" id="SSF53254">
    <property type="entry name" value="Phosphoglycerate mutase-like"/>
    <property type="match status" value="1"/>
</dbReference>
<dbReference type="AlphaFoldDB" id="A0A2T0V498"/>
<name>A0A2T0V498_9GAMM</name>
<dbReference type="Proteomes" id="UP000237647">
    <property type="component" value="Unassembled WGS sequence"/>
</dbReference>
<dbReference type="PANTHER" id="PTHR47821">
    <property type="entry name" value="PHOSPHOGLYCERATE MUTASE FAMILY PROTEIN"/>
    <property type="match status" value="1"/>
</dbReference>
<sequence length="198" mass="21987">MSNTFLATSDHWRNRYLLMRHGHSQANQQALIVSSPERGIDAFGLSETGEQQLASIVDTWPWPVPTRVVHSDFLRTTQTAARVANAFELAMTPDKRLRERFFGELEGGSDARYPDVWALDAESAEHGTHKVEAVGAVAARMMAVLEEWERKAEGETILIVSHGDPLQILLTALKGRPLTQHREQPALLPASITQVGMP</sequence>
<keyword evidence="2" id="KW-1185">Reference proteome</keyword>
<organism evidence="1 2">
    <name type="scientific">Vreelandella songnenensis</name>
    <dbReference type="NCBI Taxonomy" id="1176243"/>
    <lineage>
        <taxon>Bacteria</taxon>
        <taxon>Pseudomonadati</taxon>
        <taxon>Pseudomonadota</taxon>
        <taxon>Gammaproteobacteria</taxon>
        <taxon>Oceanospirillales</taxon>
        <taxon>Halomonadaceae</taxon>
        <taxon>Vreelandella</taxon>
    </lineage>
</organism>
<evidence type="ECO:0000313" key="2">
    <source>
        <dbReference type="Proteomes" id="UP000237647"/>
    </source>
</evidence>